<evidence type="ECO:0000313" key="2">
    <source>
        <dbReference type="EMBL" id="KZV47430.1"/>
    </source>
</evidence>
<gene>
    <name evidence="2" type="ORF">F511_35967</name>
</gene>
<accession>A0A2Z7CJY9</accession>
<organism evidence="2 3">
    <name type="scientific">Dorcoceras hygrometricum</name>
    <dbReference type="NCBI Taxonomy" id="472368"/>
    <lineage>
        <taxon>Eukaryota</taxon>
        <taxon>Viridiplantae</taxon>
        <taxon>Streptophyta</taxon>
        <taxon>Embryophyta</taxon>
        <taxon>Tracheophyta</taxon>
        <taxon>Spermatophyta</taxon>
        <taxon>Magnoliopsida</taxon>
        <taxon>eudicotyledons</taxon>
        <taxon>Gunneridae</taxon>
        <taxon>Pentapetalae</taxon>
        <taxon>asterids</taxon>
        <taxon>lamiids</taxon>
        <taxon>Lamiales</taxon>
        <taxon>Gesneriaceae</taxon>
        <taxon>Didymocarpoideae</taxon>
        <taxon>Trichosporeae</taxon>
        <taxon>Loxocarpinae</taxon>
        <taxon>Dorcoceras</taxon>
    </lineage>
</organism>
<keyword evidence="3" id="KW-1185">Reference proteome</keyword>
<name>A0A2Z7CJY9_9LAMI</name>
<dbReference type="AlphaFoldDB" id="A0A2Z7CJY9"/>
<dbReference type="Proteomes" id="UP000250235">
    <property type="component" value="Unassembled WGS sequence"/>
</dbReference>
<reference evidence="2 3" key="1">
    <citation type="journal article" date="2015" name="Proc. Natl. Acad. Sci. U.S.A.">
        <title>The resurrection genome of Boea hygrometrica: A blueprint for survival of dehydration.</title>
        <authorList>
            <person name="Xiao L."/>
            <person name="Yang G."/>
            <person name="Zhang L."/>
            <person name="Yang X."/>
            <person name="Zhao S."/>
            <person name="Ji Z."/>
            <person name="Zhou Q."/>
            <person name="Hu M."/>
            <person name="Wang Y."/>
            <person name="Chen M."/>
            <person name="Xu Y."/>
            <person name="Jin H."/>
            <person name="Xiao X."/>
            <person name="Hu G."/>
            <person name="Bao F."/>
            <person name="Hu Y."/>
            <person name="Wan P."/>
            <person name="Li L."/>
            <person name="Deng X."/>
            <person name="Kuang T."/>
            <person name="Xiang C."/>
            <person name="Zhu J.K."/>
            <person name="Oliver M.J."/>
            <person name="He Y."/>
        </authorList>
    </citation>
    <scope>NUCLEOTIDE SEQUENCE [LARGE SCALE GENOMIC DNA]</scope>
    <source>
        <strain evidence="3">cv. XS01</strain>
    </source>
</reference>
<sequence length="56" mass="6184">MGIDQMKLHSVRHGYLKNLQRPTRPEKSKNRGRKRGYHGFTARHGVDSAGNAPGGG</sequence>
<dbReference type="EMBL" id="KQ995288">
    <property type="protein sequence ID" value="KZV47430.1"/>
    <property type="molecule type" value="Genomic_DNA"/>
</dbReference>
<protein>
    <submittedName>
        <fullName evidence="2">Uncharacterized protein</fullName>
    </submittedName>
</protein>
<evidence type="ECO:0000256" key="1">
    <source>
        <dbReference type="SAM" id="MobiDB-lite"/>
    </source>
</evidence>
<feature type="region of interest" description="Disordered" evidence="1">
    <location>
        <begin position="1"/>
        <end position="56"/>
    </location>
</feature>
<proteinExistence type="predicted"/>
<evidence type="ECO:0000313" key="3">
    <source>
        <dbReference type="Proteomes" id="UP000250235"/>
    </source>
</evidence>